<keyword evidence="3" id="KW-1185">Reference proteome</keyword>
<feature type="region of interest" description="Disordered" evidence="1">
    <location>
        <begin position="160"/>
        <end position="186"/>
    </location>
</feature>
<reference evidence="2 3" key="1">
    <citation type="submission" date="2024-01" db="EMBL/GenBank/DDBJ databases">
        <title>The genomes of 5 underutilized Papilionoideae crops provide insights into root nodulation and disease resistanc.</title>
        <authorList>
            <person name="Yuan L."/>
        </authorList>
    </citation>
    <scope>NUCLEOTIDE SEQUENCE [LARGE SCALE GENOMIC DNA]</scope>
    <source>
        <strain evidence="2">ZHUSHIDOU_FW_LH</strain>
        <tissue evidence="2">Leaf</tissue>
    </source>
</reference>
<evidence type="ECO:0000256" key="1">
    <source>
        <dbReference type="SAM" id="MobiDB-lite"/>
    </source>
</evidence>
<sequence length="375" mass="42303">MEVDSETFVFSATNAMGDQHKNDPPDKGPRVVNAVDHGEELHGDWLVVRRRKKWGNDKRKELNSEKIVGSSNQSLAGGGKNLFSHLSHDNDKTEGPHEREQDSYVHAPRAKGQEGNKKRARKDTSHVSNPRIDLTSPKGYMKDTSMHATRTKDVELSKATQRVTNSSGMSVAKNVTKGNGKNQVATSEKAPVQKGFDLGPGIAISPNLLGGISGWNWSVLWTNIPDDMKEELESIQILGFADIPDDLMYTDMWTWIRDMVDGARCHKFLAVLWWVWRWRNMDILGTKTWGLDMVSRFVQSTMQELLQWFGSPSSFTRVVRSVAWEKPAHQVVKLNVDRSFRKGDTKDHLVEFVDAPQSLLPLLIEDAVGRVYRPS</sequence>
<dbReference type="EMBL" id="JAYWIO010000008">
    <property type="protein sequence ID" value="KAK7246606.1"/>
    <property type="molecule type" value="Genomic_DNA"/>
</dbReference>
<organism evidence="2 3">
    <name type="scientific">Crotalaria pallida</name>
    <name type="common">Smooth rattlebox</name>
    <name type="synonym">Crotalaria striata</name>
    <dbReference type="NCBI Taxonomy" id="3830"/>
    <lineage>
        <taxon>Eukaryota</taxon>
        <taxon>Viridiplantae</taxon>
        <taxon>Streptophyta</taxon>
        <taxon>Embryophyta</taxon>
        <taxon>Tracheophyta</taxon>
        <taxon>Spermatophyta</taxon>
        <taxon>Magnoliopsida</taxon>
        <taxon>eudicotyledons</taxon>
        <taxon>Gunneridae</taxon>
        <taxon>Pentapetalae</taxon>
        <taxon>rosids</taxon>
        <taxon>fabids</taxon>
        <taxon>Fabales</taxon>
        <taxon>Fabaceae</taxon>
        <taxon>Papilionoideae</taxon>
        <taxon>50 kb inversion clade</taxon>
        <taxon>genistoids sensu lato</taxon>
        <taxon>core genistoids</taxon>
        <taxon>Crotalarieae</taxon>
        <taxon>Crotalaria</taxon>
    </lineage>
</organism>
<feature type="compositionally biased region" description="Basic and acidic residues" evidence="1">
    <location>
        <begin position="86"/>
        <end position="103"/>
    </location>
</feature>
<evidence type="ECO:0000313" key="2">
    <source>
        <dbReference type="EMBL" id="KAK7246606.1"/>
    </source>
</evidence>
<feature type="compositionally biased region" description="Polar residues" evidence="1">
    <location>
        <begin position="160"/>
        <end position="169"/>
    </location>
</feature>
<dbReference type="Proteomes" id="UP001372338">
    <property type="component" value="Unassembled WGS sequence"/>
</dbReference>
<name>A0AAN9E5R9_CROPI</name>
<feature type="compositionally biased region" description="Basic and acidic residues" evidence="1">
    <location>
        <begin position="18"/>
        <end position="29"/>
    </location>
</feature>
<feature type="region of interest" description="Disordered" evidence="1">
    <location>
        <begin position="1"/>
        <end position="33"/>
    </location>
</feature>
<feature type="compositionally biased region" description="Basic and acidic residues" evidence="1">
    <location>
        <begin position="111"/>
        <end position="125"/>
    </location>
</feature>
<dbReference type="AlphaFoldDB" id="A0AAN9E5R9"/>
<proteinExistence type="predicted"/>
<evidence type="ECO:0000313" key="3">
    <source>
        <dbReference type="Proteomes" id="UP001372338"/>
    </source>
</evidence>
<feature type="region of interest" description="Disordered" evidence="1">
    <location>
        <begin position="64"/>
        <end position="142"/>
    </location>
</feature>
<protein>
    <submittedName>
        <fullName evidence="2">Uncharacterized protein</fullName>
    </submittedName>
</protein>
<feature type="compositionally biased region" description="Polar residues" evidence="1">
    <location>
        <begin position="176"/>
        <end position="186"/>
    </location>
</feature>
<comment type="caution">
    <text evidence="2">The sequence shown here is derived from an EMBL/GenBank/DDBJ whole genome shotgun (WGS) entry which is preliminary data.</text>
</comment>
<gene>
    <name evidence="2" type="ORF">RIF29_41475</name>
</gene>
<accession>A0AAN9E5R9</accession>